<dbReference type="Gene3D" id="3.60.10.10">
    <property type="entry name" value="Endonuclease/exonuclease/phosphatase"/>
    <property type="match status" value="1"/>
</dbReference>
<dbReference type="EMBL" id="JBJQOH010000008">
    <property type="protein sequence ID" value="KAL3675055.1"/>
    <property type="molecule type" value="Genomic_DNA"/>
</dbReference>
<feature type="compositionally biased region" description="Basic and acidic residues" evidence="1">
    <location>
        <begin position="1"/>
        <end position="11"/>
    </location>
</feature>
<dbReference type="AlphaFoldDB" id="A0ABD3GAK7"/>
<evidence type="ECO:0008006" key="4">
    <source>
        <dbReference type="Google" id="ProtNLM"/>
    </source>
</evidence>
<proteinExistence type="predicted"/>
<accession>A0ABD3GAK7</accession>
<feature type="region of interest" description="Disordered" evidence="1">
    <location>
        <begin position="1"/>
        <end position="34"/>
    </location>
</feature>
<comment type="caution">
    <text evidence="2">The sequence shown here is derived from an EMBL/GenBank/DDBJ whole genome shotgun (WGS) entry which is preliminary data.</text>
</comment>
<keyword evidence="3" id="KW-1185">Reference proteome</keyword>
<name>A0ABD3GAK7_9MARC</name>
<reference evidence="2 3" key="1">
    <citation type="submission" date="2024-09" db="EMBL/GenBank/DDBJ databases">
        <title>Chromosome-scale assembly of Riccia sorocarpa.</title>
        <authorList>
            <person name="Paukszto L."/>
        </authorList>
    </citation>
    <scope>NUCLEOTIDE SEQUENCE [LARGE SCALE GENOMIC DNA]</scope>
    <source>
        <strain evidence="2">LP-2024</strain>
        <tissue evidence="2">Aerial parts of the thallus</tissue>
    </source>
</reference>
<evidence type="ECO:0000313" key="3">
    <source>
        <dbReference type="Proteomes" id="UP001633002"/>
    </source>
</evidence>
<evidence type="ECO:0000313" key="2">
    <source>
        <dbReference type="EMBL" id="KAL3675055.1"/>
    </source>
</evidence>
<protein>
    <recommendedName>
        <fullName evidence="4">Endonuclease/exonuclease/phosphatase domain-containing protein</fullName>
    </recommendedName>
</protein>
<organism evidence="2 3">
    <name type="scientific">Riccia sorocarpa</name>
    <dbReference type="NCBI Taxonomy" id="122646"/>
    <lineage>
        <taxon>Eukaryota</taxon>
        <taxon>Viridiplantae</taxon>
        <taxon>Streptophyta</taxon>
        <taxon>Embryophyta</taxon>
        <taxon>Marchantiophyta</taxon>
        <taxon>Marchantiopsida</taxon>
        <taxon>Marchantiidae</taxon>
        <taxon>Marchantiales</taxon>
        <taxon>Ricciaceae</taxon>
        <taxon>Riccia</taxon>
    </lineage>
</organism>
<dbReference type="InterPro" id="IPR036691">
    <property type="entry name" value="Endo/exonu/phosph_ase_sf"/>
</dbReference>
<evidence type="ECO:0000256" key="1">
    <source>
        <dbReference type="SAM" id="MobiDB-lite"/>
    </source>
</evidence>
<gene>
    <name evidence="2" type="ORF">R1sor_025003</name>
</gene>
<dbReference type="SUPFAM" id="SSF56219">
    <property type="entry name" value="DNase I-like"/>
    <property type="match status" value="1"/>
</dbReference>
<dbReference type="Proteomes" id="UP001633002">
    <property type="component" value="Unassembled WGS sequence"/>
</dbReference>
<sequence length="294" mass="33655">MNYGEALDRNAMDGQPKKVRGRQRRGEAAHGQTKRRRILGENVEKFAEPSLELSLETPGGREAFRYKVIAVSSVGRMRGVALLIREDIQLLESGTDTEGRIVWRRIKFQDEEMFVGSIYAPNEATDRVKIWQSLARSLPHGRWLLAGDWNSVVWAKDSSSRSNRQSTEEAEYFQNFCSSFTFLDAREMALKREGPSSDHFPLTATVLLEEAVEIDSSVRRSAYFKTDKIVVTENLEKIKEEWGRIEGENQRRPAAEVFLRCWTAIRRLIKRLQYEVRQAQGVTKVRETLAGADG</sequence>